<dbReference type="Pfam" id="PF13279">
    <property type="entry name" value="4HBT_2"/>
    <property type="match status" value="1"/>
</dbReference>
<dbReference type="AlphaFoldDB" id="A0A286IAE7"/>
<dbReference type="InterPro" id="IPR029069">
    <property type="entry name" value="HotDog_dom_sf"/>
</dbReference>
<dbReference type="Gene3D" id="3.10.129.10">
    <property type="entry name" value="Hotdog Thioesterase"/>
    <property type="match status" value="1"/>
</dbReference>
<dbReference type="PANTHER" id="PTHR31793">
    <property type="entry name" value="4-HYDROXYBENZOYL-COA THIOESTERASE FAMILY MEMBER"/>
    <property type="match status" value="1"/>
</dbReference>
<dbReference type="SUPFAM" id="SSF54637">
    <property type="entry name" value="Thioesterase/thiol ester dehydrase-isomerase"/>
    <property type="match status" value="1"/>
</dbReference>
<dbReference type="InterPro" id="IPR006684">
    <property type="entry name" value="YbgC/YbaW"/>
</dbReference>
<evidence type="ECO:0000313" key="4">
    <source>
        <dbReference type="Proteomes" id="UP000219465"/>
    </source>
</evidence>
<dbReference type="NCBIfam" id="TIGR00051">
    <property type="entry name" value="YbgC/FadM family acyl-CoA thioesterase"/>
    <property type="match status" value="1"/>
</dbReference>
<dbReference type="PANTHER" id="PTHR31793:SF37">
    <property type="entry name" value="ACYL-COA THIOESTER HYDROLASE YBGC"/>
    <property type="match status" value="1"/>
</dbReference>
<dbReference type="PIRSF" id="PIRSF003230">
    <property type="entry name" value="YbgC"/>
    <property type="match status" value="1"/>
</dbReference>
<name>A0A286IAE7_9HYPH</name>
<evidence type="ECO:0000313" key="3">
    <source>
        <dbReference type="EMBL" id="SOE16294.1"/>
    </source>
</evidence>
<comment type="similarity">
    <text evidence="1">Belongs to the 4-hydroxybenzoyl-CoA thioesterase family.</text>
</comment>
<dbReference type="OrthoDB" id="9808429at2"/>
<dbReference type="InterPro" id="IPR014166">
    <property type="entry name" value="Tol-Pal_acyl-CoA_thioesterase"/>
</dbReference>
<dbReference type="CDD" id="cd00586">
    <property type="entry name" value="4HBT"/>
    <property type="match status" value="1"/>
</dbReference>
<evidence type="ECO:0000256" key="1">
    <source>
        <dbReference type="ARBA" id="ARBA00005953"/>
    </source>
</evidence>
<proteinExistence type="inferred from homology"/>
<keyword evidence="4" id="KW-1185">Reference proteome</keyword>
<dbReference type="NCBIfam" id="TIGR02799">
    <property type="entry name" value="thio_ybgC"/>
    <property type="match status" value="1"/>
</dbReference>
<sequence>MDRSLSGYLQDGGHVLSQRVYYEDTDFSGFVYHARYLHFFERGRTDYIRLLGVSQGALHAQSDPADAVAFVVRRMEIEFKSPARMDDVLTIITRPGEVRGARMLLQQSILRGDDVLATAAVTVAVVNGLGRARRLPDELRARFTRGAD</sequence>
<dbReference type="InterPro" id="IPR050563">
    <property type="entry name" value="4-hydroxybenzoyl-CoA_TE"/>
</dbReference>
<reference evidence="4" key="1">
    <citation type="submission" date="2017-08" db="EMBL/GenBank/DDBJ databases">
        <authorList>
            <person name="Varghese N."/>
            <person name="Submissions S."/>
        </authorList>
    </citation>
    <scope>NUCLEOTIDE SEQUENCE [LARGE SCALE GENOMIC DNA]</scope>
    <source>
        <strain evidence="4">KCTC 23107</strain>
    </source>
</reference>
<evidence type="ECO:0000256" key="2">
    <source>
        <dbReference type="ARBA" id="ARBA00022801"/>
    </source>
</evidence>
<organism evidence="3 4">
    <name type="scientific">Hoeflea halophila</name>
    <dbReference type="NCBI Taxonomy" id="714899"/>
    <lineage>
        <taxon>Bacteria</taxon>
        <taxon>Pseudomonadati</taxon>
        <taxon>Pseudomonadota</taxon>
        <taxon>Alphaproteobacteria</taxon>
        <taxon>Hyphomicrobiales</taxon>
        <taxon>Rhizobiaceae</taxon>
        <taxon>Hoeflea</taxon>
    </lineage>
</organism>
<dbReference type="Proteomes" id="UP000219465">
    <property type="component" value="Unassembled WGS sequence"/>
</dbReference>
<dbReference type="GO" id="GO:0047617">
    <property type="term" value="F:fatty acyl-CoA hydrolase activity"/>
    <property type="evidence" value="ECO:0007669"/>
    <property type="project" value="TreeGrafter"/>
</dbReference>
<accession>A0A286IAE7</accession>
<dbReference type="EMBL" id="OCPC01000001">
    <property type="protein sequence ID" value="SOE16294.1"/>
    <property type="molecule type" value="Genomic_DNA"/>
</dbReference>
<keyword evidence="2" id="KW-0378">Hydrolase</keyword>
<protein>
    <submittedName>
        <fullName evidence="3">(3S)-malyl-CoA thioesterase</fullName>
    </submittedName>
</protein>
<dbReference type="RefSeq" id="WP_097106540.1">
    <property type="nucleotide sequence ID" value="NZ_OCPC01000001.1"/>
</dbReference>
<gene>
    <name evidence="3" type="ORF">SAMN05877838_1156</name>
</gene>
<dbReference type="FunFam" id="3.10.129.10:FF:000004">
    <property type="entry name" value="Tol-pal system-associated acyl-CoA thioesterase"/>
    <property type="match status" value="1"/>
</dbReference>